<organism evidence="1">
    <name type="scientific">marine metagenome</name>
    <dbReference type="NCBI Taxonomy" id="408172"/>
    <lineage>
        <taxon>unclassified sequences</taxon>
        <taxon>metagenomes</taxon>
        <taxon>ecological metagenomes</taxon>
    </lineage>
</organism>
<dbReference type="AlphaFoldDB" id="A0A382EG07"/>
<proteinExistence type="predicted"/>
<protein>
    <submittedName>
        <fullName evidence="1">Uncharacterized protein</fullName>
    </submittedName>
</protein>
<gene>
    <name evidence="1" type="ORF">METZ01_LOCUS202454</name>
</gene>
<reference evidence="1" key="1">
    <citation type="submission" date="2018-05" db="EMBL/GenBank/DDBJ databases">
        <authorList>
            <person name="Lanie J.A."/>
            <person name="Ng W.-L."/>
            <person name="Kazmierczak K.M."/>
            <person name="Andrzejewski T.M."/>
            <person name="Davidsen T.M."/>
            <person name="Wayne K.J."/>
            <person name="Tettelin H."/>
            <person name="Glass J.I."/>
            <person name="Rusch D."/>
            <person name="Podicherti R."/>
            <person name="Tsui H.-C.T."/>
            <person name="Winkler M.E."/>
        </authorList>
    </citation>
    <scope>NUCLEOTIDE SEQUENCE</scope>
</reference>
<name>A0A382EG07_9ZZZZ</name>
<evidence type="ECO:0000313" key="1">
    <source>
        <dbReference type="EMBL" id="SVB49600.1"/>
    </source>
</evidence>
<dbReference type="EMBL" id="UINC01044315">
    <property type="protein sequence ID" value="SVB49600.1"/>
    <property type="molecule type" value="Genomic_DNA"/>
</dbReference>
<feature type="non-terminal residue" evidence="1">
    <location>
        <position position="93"/>
    </location>
</feature>
<accession>A0A382EG07</accession>
<sequence length="93" mass="11376">MNSLDMSTKKIIFWHQDFLTFSLANSLQKKINGEFYVIFDVTDRQKPFFQKQKIVDFKKIWFFHDGISKPRKKADMKYLNSFEEKYKINLWLL</sequence>